<reference evidence="2 3" key="1">
    <citation type="submission" date="2016-02" db="EMBL/GenBank/DDBJ databases">
        <title>Genome analysis of coral dinoflagellate symbionts highlights evolutionary adaptations to a symbiotic lifestyle.</title>
        <authorList>
            <person name="Aranda M."/>
            <person name="Li Y."/>
            <person name="Liew Y.J."/>
            <person name="Baumgarten S."/>
            <person name="Simakov O."/>
            <person name="Wilson M."/>
            <person name="Piel J."/>
            <person name="Ashoor H."/>
            <person name="Bougouffa S."/>
            <person name="Bajic V.B."/>
            <person name="Ryu T."/>
            <person name="Ravasi T."/>
            <person name="Bayer T."/>
            <person name="Micklem G."/>
            <person name="Kim H."/>
            <person name="Bhak J."/>
            <person name="Lajeunesse T.C."/>
            <person name="Voolstra C.R."/>
        </authorList>
    </citation>
    <scope>NUCLEOTIDE SEQUENCE [LARGE SCALE GENOMIC DNA]</scope>
    <source>
        <strain evidence="2 3">CCMP2467</strain>
    </source>
</reference>
<dbReference type="AlphaFoldDB" id="A0A1Q9CSF1"/>
<gene>
    <name evidence="2" type="ORF">AK812_SmicGene33126</name>
</gene>
<dbReference type="Proteomes" id="UP000186817">
    <property type="component" value="Unassembled WGS sequence"/>
</dbReference>
<feature type="region of interest" description="Disordered" evidence="1">
    <location>
        <begin position="1"/>
        <end position="42"/>
    </location>
</feature>
<feature type="region of interest" description="Disordered" evidence="1">
    <location>
        <begin position="107"/>
        <end position="133"/>
    </location>
</feature>
<evidence type="ECO:0000256" key="1">
    <source>
        <dbReference type="SAM" id="MobiDB-lite"/>
    </source>
</evidence>
<evidence type="ECO:0000313" key="2">
    <source>
        <dbReference type="EMBL" id="OLP85842.1"/>
    </source>
</evidence>
<proteinExistence type="predicted"/>
<keyword evidence="3" id="KW-1185">Reference proteome</keyword>
<name>A0A1Q9CSF1_SYMMI</name>
<organism evidence="2 3">
    <name type="scientific">Symbiodinium microadriaticum</name>
    <name type="common">Dinoflagellate</name>
    <name type="synonym">Zooxanthella microadriatica</name>
    <dbReference type="NCBI Taxonomy" id="2951"/>
    <lineage>
        <taxon>Eukaryota</taxon>
        <taxon>Sar</taxon>
        <taxon>Alveolata</taxon>
        <taxon>Dinophyceae</taxon>
        <taxon>Suessiales</taxon>
        <taxon>Symbiodiniaceae</taxon>
        <taxon>Symbiodinium</taxon>
    </lineage>
</organism>
<evidence type="ECO:0000313" key="3">
    <source>
        <dbReference type="Proteomes" id="UP000186817"/>
    </source>
</evidence>
<feature type="compositionally biased region" description="Basic and acidic residues" evidence="1">
    <location>
        <begin position="118"/>
        <end position="133"/>
    </location>
</feature>
<comment type="caution">
    <text evidence="2">The sequence shown here is derived from an EMBL/GenBank/DDBJ whole genome shotgun (WGS) entry which is preliminary data.</text>
</comment>
<dbReference type="EMBL" id="LSRX01000952">
    <property type="protein sequence ID" value="OLP85842.1"/>
    <property type="molecule type" value="Genomic_DNA"/>
</dbReference>
<accession>A0A1Q9CSF1</accession>
<protein>
    <submittedName>
        <fullName evidence="2">Uncharacterized protein</fullName>
    </submittedName>
</protein>
<sequence length="133" mass="13967">MTAAQSARPVEASPQCPPSQDLPRAGSQLSRQGQEFKKNTAAASKAVAELLPLLAKVSEETRKSSKAPELLQEAQNFLAQGSVGASLSFEALHVSTEATLLKNSLAAAKPKRAAAKKAAKEKTEKTEPQEAEG</sequence>